<reference evidence="8" key="1">
    <citation type="submission" date="2015-02" db="EMBL/GenBank/DDBJ databases">
        <title>Genome sequencing for Strongylocentrotus purpuratus.</title>
        <authorList>
            <person name="Murali S."/>
            <person name="Liu Y."/>
            <person name="Vee V."/>
            <person name="English A."/>
            <person name="Wang M."/>
            <person name="Skinner E."/>
            <person name="Han Y."/>
            <person name="Muzny D.M."/>
            <person name="Worley K.C."/>
            <person name="Gibbs R.A."/>
        </authorList>
    </citation>
    <scope>NUCLEOTIDE SEQUENCE</scope>
</reference>
<comment type="subcellular location">
    <subcellularLocation>
        <location evidence="1">Membrane</location>
        <topology evidence="1">Single-pass type I membrane protein</topology>
    </subcellularLocation>
</comment>
<dbReference type="Gene3D" id="2.60.40.10">
    <property type="entry name" value="Immunoglobulins"/>
    <property type="match status" value="4"/>
</dbReference>
<dbReference type="InterPro" id="IPR013783">
    <property type="entry name" value="Ig-like_fold"/>
</dbReference>
<dbReference type="EnsemblMetazoa" id="XM_030977632">
    <property type="protein sequence ID" value="XP_030833492"/>
    <property type="gene ID" value="LOC105446464"/>
</dbReference>
<evidence type="ECO:0000256" key="1">
    <source>
        <dbReference type="ARBA" id="ARBA00004479"/>
    </source>
</evidence>
<proteinExistence type="predicted"/>
<dbReference type="Proteomes" id="UP000007110">
    <property type="component" value="Unassembled WGS sequence"/>
</dbReference>
<feature type="transmembrane region" description="Helical" evidence="5">
    <location>
        <begin position="283"/>
        <end position="305"/>
    </location>
</feature>
<dbReference type="InterPro" id="IPR003598">
    <property type="entry name" value="Ig_sub2"/>
</dbReference>
<dbReference type="SMART" id="SM00408">
    <property type="entry name" value="IGc2"/>
    <property type="match status" value="3"/>
</dbReference>
<dbReference type="InterPro" id="IPR003599">
    <property type="entry name" value="Ig_sub"/>
</dbReference>
<feature type="domain" description="Ig-like" evidence="6">
    <location>
        <begin position="429"/>
        <end position="534"/>
    </location>
</feature>
<dbReference type="InterPro" id="IPR036179">
    <property type="entry name" value="Ig-like_dom_sf"/>
</dbReference>
<dbReference type="GO" id="GO:0005886">
    <property type="term" value="C:plasma membrane"/>
    <property type="evidence" value="ECO:0000318"/>
    <property type="project" value="GO_Central"/>
</dbReference>
<dbReference type="EnsemblMetazoa" id="XM_030977633">
    <property type="protein sequence ID" value="XP_030833493"/>
    <property type="gene ID" value="LOC105446464"/>
</dbReference>
<dbReference type="GeneID" id="105446464"/>
<dbReference type="InterPro" id="IPR051116">
    <property type="entry name" value="Surface_Rcpt/Adhesion_Mol"/>
</dbReference>
<dbReference type="InterPro" id="IPR013106">
    <property type="entry name" value="Ig_V-set"/>
</dbReference>
<dbReference type="SMART" id="SM00409">
    <property type="entry name" value="IG"/>
    <property type="match status" value="3"/>
</dbReference>
<name>A0A7M7NDG6_STRPU</name>
<accession>A0A7M7NDG6</accession>
<keyword evidence="4" id="KW-0325">Glycoprotein</keyword>
<dbReference type="RefSeq" id="XP_030833493.1">
    <property type="nucleotide sequence ID" value="XM_030977633.1"/>
</dbReference>
<dbReference type="InterPro" id="IPR007110">
    <property type="entry name" value="Ig-like_dom"/>
</dbReference>
<keyword evidence="3 5" id="KW-1133">Transmembrane helix</keyword>
<dbReference type="SUPFAM" id="SSF48726">
    <property type="entry name" value="Immunoglobulin"/>
    <property type="match status" value="4"/>
</dbReference>
<protein>
    <recommendedName>
        <fullName evidence="6">Ig-like domain-containing protein</fullName>
    </recommendedName>
</protein>
<dbReference type="PROSITE" id="PS50835">
    <property type="entry name" value="IG_LIKE"/>
    <property type="match status" value="4"/>
</dbReference>
<feature type="domain" description="Ig-like" evidence="6">
    <location>
        <begin position="31"/>
        <end position="139"/>
    </location>
</feature>
<organism evidence="7 8">
    <name type="scientific">Strongylocentrotus purpuratus</name>
    <name type="common">Purple sea urchin</name>
    <dbReference type="NCBI Taxonomy" id="7668"/>
    <lineage>
        <taxon>Eukaryota</taxon>
        <taxon>Metazoa</taxon>
        <taxon>Echinodermata</taxon>
        <taxon>Eleutherozoa</taxon>
        <taxon>Echinozoa</taxon>
        <taxon>Echinoidea</taxon>
        <taxon>Euechinoidea</taxon>
        <taxon>Echinacea</taxon>
        <taxon>Camarodonta</taxon>
        <taxon>Echinidea</taxon>
        <taxon>Strongylocentrotidae</taxon>
        <taxon>Strongylocentrotus</taxon>
    </lineage>
</organism>
<evidence type="ECO:0000256" key="3">
    <source>
        <dbReference type="ARBA" id="ARBA00022989"/>
    </source>
</evidence>
<dbReference type="PANTHER" id="PTHR11973">
    <property type="entry name" value="CELL SURFACE GLYCOPROTEIN MUC18-RELATED"/>
    <property type="match status" value="1"/>
</dbReference>
<evidence type="ECO:0000256" key="2">
    <source>
        <dbReference type="ARBA" id="ARBA00022692"/>
    </source>
</evidence>
<reference evidence="7" key="2">
    <citation type="submission" date="2021-01" db="UniProtKB">
        <authorList>
            <consortium name="EnsemblMetazoa"/>
        </authorList>
    </citation>
    <scope>IDENTIFICATION</scope>
</reference>
<evidence type="ECO:0000256" key="5">
    <source>
        <dbReference type="SAM" id="Phobius"/>
    </source>
</evidence>
<dbReference type="InParanoid" id="A0A7M7NDG6"/>
<sequence>MLPVSTRPLYIRSVQMAGPKLLNGSNAADAPSVGTKLTASLINGSTAILPCHYTQSVYGIYWTKQNGHSEPGGDTLVHLDTYFHVGSRCGRGVEEGRFNISDDLSLIINPVKMHDGGRYSCKVSDITSGMTYSNDTDVTVYVYAKKKYVTIKPCEHLTNLNQSEDLRETPCAYDVPDNQTRFQLNCSVSGAMPKVSLTWMTNGTNVGMHYDLTSMSEDRGDGTFDQTLVITGSVNETRIGTVLTCMAKGLSVGGLANSSVIFVKTEPQNIQPDTQDTTQKPHVAAIVVPIIVCLVLLAAAVGIVWNRRSKQAFLPFTSPTKVSDDAVWTSPQETFWIGQTDASLNCSFQGTPIAVYWLKGETLQTAMPLITWYKGKSTKQQGEGLEFGPNFSLLFNHPNTSDTGRYSCRVSNQQGILNSNHTDLRVLDPKQNIMYTIPEIIGWKGKSVILPCDFQGTPSLVSWTRERSDEWNTSVQTVAEFKDDVSCKTEWIQYACSRGYGLIITNLKLSEEANFTCTVVKTDGAFLKNTTSLSVYAKADHPYPHVDQCEGEEEDSSNRDSTCIIRVTHTKTS</sequence>
<dbReference type="SMART" id="SM00406">
    <property type="entry name" value="IGv"/>
    <property type="match status" value="1"/>
</dbReference>
<evidence type="ECO:0000313" key="8">
    <source>
        <dbReference type="Proteomes" id="UP000007110"/>
    </source>
</evidence>
<dbReference type="Pfam" id="PF07654">
    <property type="entry name" value="C1-set"/>
    <property type="match status" value="1"/>
</dbReference>
<dbReference type="Pfam" id="PF07686">
    <property type="entry name" value="V-set"/>
    <property type="match status" value="2"/>
</dbReference>
<evidence type="ECO:0000259" key="6">
    <source>
        <dbReference type="PROSITE" id="PS50835"/>
    </source>
</evidence>
<keyword evidence="8" id="KW-1185">Reference proteome</keyword>
<dbReference type="CDD" id="cd00096">
    <property type="entry name" value="Ig"/>
    <property type="match status" value="1"/>
</dbReference>
<dbReference type="KEGG" id="spu:105446464"/>
<keyword evidence="5" id="KW-0472">Membrane</keyword>
<keyword evidence="2 5" id="KW-0812">Transmembrane</keyword>
<evidence type="ECO:0000313" key="7">
    <source>
        <dbReference type="EnsemblMetazoa" id="XP_030833492"/>
    </source>
</evidence>
<feature type="domain" description="Ig-like" evidence="6">
    <location>
        <begin position="164"/>
        <end position="262"/>
    </location>
</feature>
<dbReference type="RefSeq" id="XP_030833492.1">
    <property type="nucleotide sequence ID" value="XM_030977632.1"/>
</dbReference>
<dbReference type="InterPro" id="IPR003597">
    <property type="entry name" value="Ig_C1-set"/>
</dbReference>
<dbReference type="PANTHER" id="PTHR11973:SF24">
    <property type="entry name" value="FIBRONECTIN TYPE-III DOMAIN-CONTAINING PROTEIN"/>
    <property type="match status" value="1"/>
</dbReference>
<dbReference type="OrthoDB" id="9948163at2759"/>
<evidence type="ECO:0000256" key="4">
    <source>
        <dbReference type="ARBA" id="ARBA00023180"/>
    </source>
</evidence>
<feature type="domain" description="Ig-like" evidence="6">
    <location>
        <begin position="315"/>
        <end position="428"/>
    </location>
</feature>
<dbReference type="AlphaFoldDB" id="A0A7M7NDG6"/>